<evidence type="ECO:0000256" key="3">
    <source>
        <dbReference type="ARBA" id="ARBA00022491"/>
    </source>
</evidence>
<keyword evidence="10 12" id="KW-0010">Activator</keyword>
<keyword evidence="6 12" id="KW-1048">Host nucleus</keyword>
<sequence length="388" mass="44360">MASLLRDRLYALQESLMESYESGSADLQSQINYWYLVRKEQALLYKARQDGHRSLGLQPLPTLQVSEYRAKEAITMTLLLRSFAKSEYARERWTLQDVSAELVLHTKPKNCLKKGGYTVEVQFDHDPMKAFPYTNFNHIYYQDEREIWHKTTGEVDYDGMYYKEPNGDRVYFELFDTDAQKYGTSGQWTVQFKSTTLSPPVTSSSRNASASSPLSLRGSTNTETRQEVSPRRLQITEVASTSSPTATGRRRQQQGESAISAKRRRRSSGSPGRRNIPSPEEVGGRHRTVARTGLSRIRRLQEEARDPLVALIKGPTNSLRCWRNRCHQKYANLYVDMSTAWNWVGDHSAMKCSRILVAFANRNQRDLFVKLVSLPKGTSVAYGQLDSF</sequence>
<evidence type="ECO:0000256" key="2">
    <source>
        <dbReference type="ARBA" id="ARBA00007794"/>
    </source>
</evidence>
<name>A0A385PIB1_9PAPI</name>
<evidence type="ECO:0000259" key="15">
    <source>
        <dbReference type="Pfam" id="PF00511"/>
    </source>
</evidence>
<dbReference type="InterPro" id="IPR042504">
    <property type="entry name" value="Regulatory_protein_E2_N_2"/>
</dbReference>
<dbReference type="GO" id="GO:0039693">
    <property type="term" value="P:viral DNA genome replication"/>
    <property type="evidence" value="ECO:0007669"/>
    <property type="project" value="UniProtKB-UniRule"/>
</dbReference>
<evidence type="ECO:0000256" key="1">
    <source>
        <dbReference type="ARBA" id="ARBA00004147"/>
    </source>
</evidence>
<keyword evidence="3 12" id="KW-0678">Repressor</keyword>
<protein>
    <recommendedName>
        <fullName evidence="12">Regulatory protein E2</fullName>
    </recommendedName>
</protein>
<keyword evidence="8 12" id="KW-0805">Transcription regulation</keyword>
<dbReference type="Pfam" id="PF00508">
    <property type="entry name" value="PPV_E2_N"/>
    <property type="match status" value="1"/>
</dbReference>
<feature type="region of interest" description="DNA-binding domain" evidence="12">
    <location>
        <begin position="306"/>
        <end position="388"/>
    </location>
</feature>
<gene>
    <name evidence="12" type="primary">E2</name>
</gene>
<comment type="PTM">
    <text evidence="12">Sumoylation plays a regulatory role in E2 transcriptional activity.</text>
</comment>
<dbReference type="Gene3D" id="1.10.287.30">
    <property type="entry name" value="E2 (early) protein, N terminal domain, subdomain 1"/>
    <property type="match status" value="1"/>
</dbReference>
<dbReference type="GO" id="GO:0003677">
    <property type="term" value="F:DNA binding"/>
    <property type="evidence" value="ECO:0007669"/>
    <property type="project" value="UniProtKB-UniRule"/>
</dbReference>
<evidence type="ECO:0000256" key="9">
    <source>
        <dbReference type="ARBA" id="ARBA00023125"/>
    </source>
</evidence>
<dbReference type="InterPro" id="IPR001866">
    <property type="entry name" value="PPV_E2_N"/>
</dbReference>
<comment type="subcellular location">
    <subcellularLocation>
        <location evidence="1 12">Host nucleus</location>
    </subcellularLocation>
</comment>
<dbReference type="InterPro" id="IPR012677">
    <property type="entry name" value="Nucleotide-bd_a/b_plait_sf"/>
</dbReference>
<keyword evidence="12" id="KW-0832">Ubl conjugation</keyword>
<evidence type="ECO:0000259" key="14">
    <source>
        <dbReference type="Pfam" id="PF00508"/>
    </source>
</evidence>
<feature type="compositionally biased region" description="Low complexity" evidence="13">
    <location>
        <begin position="268"/>
        <end position="278"/>
    </location>
</feature>
<dbReference type="InterPro" id="IPR042503">
    <property type="entry name" value="Regulatory_protein_E2_N_1"/>
</dbReference>
<dbReference type="InterPro" id="IPR036050">
    <property type="entry name" value="Regulatory_protein_E2_N"/>
</dbReference>
<evidence type="ECO:0000256" key="10">
    <source>
        <dbReference type="ARBA" id="ARBA00023159"/>
    </source>
</evidence>
<dbReference type="GO" id="GO:0006275">
    <property type="term" value="P:regulation of DNA replication"/>
    <property type="evidence" value="ECO:0007669"/>
    <property type="project" value="UniProtKB-UniRule"/>
</dbReference>
<comment type="caution">
    <text evidence="12">Lacks conserved residue(s) required for the propagation of feature annotation.</text>
</comment>
<dbReference type="GO" id="GO:0000166">
    <property type="term" value="F:nucleotide binding"/>
    <property type="evidence" value="ECO:0007669"/>
    <property type="project" value="UniProtKB-UniRule"/>
</dbReference>
<dbReference type="InterPro" id="IPR035975">
    <property type="entry name" value="E2/EBNA1_C_sf"/>
</dbReference>
<comment type="subunit">
    <text evidence="12">Binds DNA as homodimer. Interacts with protein E1; this interaction greatly increases E1 DNA-binding activity. Interacts with protein L1; this interaction enhances E2-dependent replication and transcription activation. Interacts with protein L2; this interaction inhibits E2 transcriptional activity but not DNA replication function E2. Interacts with protein E7; this interaction inhibits E7 oncogenic activity. Interacts with host TAF1; this interaction modulates E2-dependent transcriptional regulation. Interacts with host BRD4; this interaction mediates E2 transcriptional activation function. Additionally, the interaction with host BRD4 on mitotic chromosomes mediates tethering of the viral genome. Interacts with host TOPBP1; this interaction is required for optimal viral DNA replication.</text>
</comment>
<feature type="cross-link" description="Glycyl lysine isopeptide (Lys-Gly) (interchain with G-Cter in SUMO)" evidence="12">
    <location>
        <position position="313"/>
    </location>
</feature>
<dbReference type="EMBL" id="MH777201">
    <property type="protein sequence ID" value="AYA93677.1"/>
    <property type="molecule type" value="Genomic_DNA"/>
</dbReference>
<proteinExistence type="inferred from homology"/>
<comment type="similarity">
    <text evidence="12">Belongs to the papillomaviridae E2 protein family.</text>
</comment>
<dbReference type="HAMAP" id="MF_04001">
    <property type="entry name" value="PPV_E2"/>
    <property type="match status" value="1"/>
</dbReference>
<evidence type="ECO:0000256" key="8">
    <source>
        <dbReference type="ARBA" id="ARBA00023015"/>
    </source>
</evidence>
<dbReference type="GO" id="GO:0042025">
    <property type="term" value="C:host cell nucleus"/>
    <property type="evidence" value="ECO:0007669"/>
    <property type="project" value="UniProtKB-SubCell"/>
</dbReference>
<evidence type="ECO:0000256" key="12">
    <source>
        <dbReference type="HAMAP-Rule" id="MF_04001"/>
    </source>
</evidence>
<evidence type="ECO:0000256" key="5">
    <source>
        <dbReference type="ARBA" id="ARBA00022553"/>
    </source>
</evidence>
<dbReference type="SUPFAM" id="SSF51332">
    <property type="entry name" value="E2 regulatory, transactivation domain"/>
    <property type="match status" value="1"/>
</dbReference>
<dbReference type="InterPro" id="IPR033668">
    <property type="entry name" value="Reg_prot_E2"/>
</dbReference>
<keyword evidence="12" id="KW-1017">Isopeptide bond</keyword>
<evidence type="ECO:0000256" key="11">
    <source>
        <dbReference type="ARBA" id="ARBA00023163"/>
    </source>
</evidence>
<dbReference type="Gene3D" id="2.170.200.10">
    <property type="entry name" value="Papillomavirus E2 early protein domain"/>
    <property type="match status" value="1"/>
</dbReference>
<dbReference type="InterPro" id="IPR000427">
    <property type="entry name" value="Papillomavirus_E2_C"/>
</dbReference>
<feature type="region of interest" description="Disordered" evidence="13">
    <location>
        <begin position="196"/>
        <end position="293"/>
    </location>
</feature>
<feature type="domain" description="Papillomavirus E2 N-terminal" evidence="14">
    <location>
        <begin position="5"/>
        <end position="201"/>
    </location>
</feature>
<feature type="compositionally biased region" description="Low complexity" evidence="13">
    <location>
        <begin position="196"/>
        <end position="217"/>
    </location>
</feature>
<evidence type="ECO:0000256" key="4">
    <source>
        <dbReference type="ARBA" id="ARBA00022518"/>
    </source>
</evidence>
<organism evidence="16">
    <name type="scientific">Human papillomavirus</name>
    <dbReference type="NCBI Taxonomy" id="10566"/>
    <lineage>
        <taxon>Viruses</taxon>
        <taxon>Monodnaviria</taxon>
        <taxon>Shotokuvirae</taxon>
        <taxon>Cossaviricota</taxon>
        <taxon>Papovaviricetes</taxon>
        <taxon>Zurhausenvirales</taxon>
        <taxon>Papillomaviridae</taxon>
    </lineage>
</organism>
<accession>A0A385PIB1</accession>
<evidence type="ECO:0000256" key="6">
    <source>
        <dbReference type="ARBA" id="ARBA00022562"/>
    </source>
</evidence>
<evidence type="ECO:0000313" key="16">
    <source>
        <dbReference type="EMBL" id="AYA93677.1"/>
    </source>
</evidence>
<dbReference type="GO" id="GO:0006260">
    <property type="term" value="P:DNA replication"/>
    <property type="evidence" value="ECO:0007669"/>
    <property type="project" value="UniProtKB-KW"/>
</dbReference>
<comment type="PTM">
    <text evidence="12">Phosphorylated.</text>
</comment>
<dbReference type="GO" id="GO:0003700">
    <property type="term" value="F:DNA-binding transcription factor activity"/>
    <property type="evidence" value="ECO:0007669"/>
    <property type="project" value="UniProtKB-UniRule"/>
</dbReference>
<keyword evidence="5 12" id="KW-0597">Phosphoprotein</keyword>
<dbReference type="Pfam" id="PF00511">
    <property type="entry name" value="PPV_E2_C"/>
    <property type="match status" value="1"/>
</dbReference>
<feature type="domain" description="Papillomavirus E2 C-terminal" evidence="15">
    <location>
        <begin position="310"/>
        <end position="385"/>
    </location>
</feature>
<evidence type="ECO:0000256" key="7">
    <source>
        <dbReference type="ARBA" id="ARBA00022705"/>
    </source>
</evidence>
<dbReference type="GO" id="GO:0006351">
    <property type="term" value="P:DNA-templated transcription"/>
    <property type="evidence" value="ECO:0007669"/>
    <property type="project" value="UniProtKB-UniRule"/>
</dbReference>
<keyword evidence="4 12" id="KW-0244">Early protein</keyword>
<dbReference type="SUPFAM" id="SSF54957">
    <property type="entry name" value="Viral DNA-binding domain"/>
    <property type="match status" value="1"/>
</dbReference>
<evidence type="ECO:0000256" key="13">
    <source>
        <dbReference type="SAM" id="MobiDB-lite"/>
    </source>
</evidence>
<keyword evidence="9 12" id="KW-0238">DNA-binding</keyword>
<keyword evidence="7 12" id="KW-0235">DNA replication</keyword>
<reference evidence="16" key="1">
    <citation type="journal article" date="2018" name="Nat. Med.">
        <title>Expanded skin virome in DOCK8-deficient patients.</title>
        <authorList>
            <consortium name="NISC Comparative Sequencing Program"/>
            <person name="Tirosh O."/>
            <person name="Conlan S."/>
            <person name="Deming C."/>
            <person name="Lee-Lin S.Q."/>
            <person name="Huang X."/>
            <person name="Su H.C."/>
            <person name="Freeman A.F."/>
            <person name="Segre J.A."/>
            <person name="Kong H.H."/>
        </authorList>
    </citation>
    <scope>NUCLEOTIDE SEQUENCE</scope>
    <source>
        <strain evidence="16">HPV-mSK_056</strain>
    </source>
</reference>
<dbReference type="Gene3D" id="3.30.70.330">
    <property type="match status" value="1"/>
</dbReference>
<feature type="compositionally biased region" description="Polar residues" evidence="13">
    <location>
        <begin position="237"/>
        <end position="246"/>
    </location>
</feature>
<keyword evidence="11 12" id="KW-0804">Transcription</keyword>
<comment type="similarity">
    <text evidence="2">Belongs to the papillomaviridae E8^E2C protein family.</text>
</comment>
<comment type="function">
    <text evidence="12">Plays a role in the initiation of viral DNA replication. A dimer of E2 interacts with a dimer of E1 in order to improve specificity of E1 DNA binding activity. Once the complex recognizes and binds DNA at specific sites, the E2 dimer is removed from DNA. E2 also regulates viral transcription through binding to the E2RE response element (5'-ACCNNNNNNGGT-3') present in multiple copies in the regulatory regions of the viral genome. Activates or represses transcription depending on E2RE's position with regards to proximal promoter elements including the TATA-box. Repression occurs by sterically hindering the assembly of the transcription initiation complex.</text>
</comment>